<keyword evidence="2" id="KW-1185">Reference proteome</keyword>
<reference evidence="1 2" key="2">
    <citation type="journal article" date="2017" name="Sci. Rep.">
        <title>Ant-infecting Ophiocordyceps genomes reveal a high diversity of potential behavioral manipulation genes and a possible major role for enterotoxins.</title>
        <authorList>
            <person name="de Bekker C."/>
            <person name="Ohm R.A."/>
            <person name="Evans H.C."/>
            <person name="Brachmann A."/>
            <person name="Hughes D.P."/>
        </authorList>
    </citation>
    <scope>NUCLEOTIDE SEQUENCE [LARGE SCALE GENOMIC DNA]</scope>
    <source>
        <strain evidence="1 2">SC16a</strain>
    </source>
</reference>
<accession>A0A2A9PGI3</accession>
<dbReference type="EMBL" id="LAZP02000136">
    <property type="protein sequence ID" value="PFH60324.1"/>
    <property type="molecule type" value="Genomic_DNA"/>
</dbReference>
<dbReference type="AlphaFoldDB" id="A0A2A9PGI3"/>
<name>A0A2A9PGI3_OPHUN</name>
<evidence type="ECO:0000313" key="2">
    <source>
        <dbReference type="Proteomes" id="UP000037136"/>
    </source>
</evidence>
<organism evidence="1 2">
    <name type="scientific">Ophiocordyceps unilateralis</name>
    <name type="common">Zombie-ant fungus</name>
    <name type="synonym">Torrubia unilateralis</name>
    <dbReference type="NCBI Taxonomy" id="268505"/>
    <lineage>
        <taxon>Eukaryota</taxon>
        <taxon>Fungi</taxon>
        <taxon>Dikarya</taxon>
        <taxon>Ascomycota</taxon>
        <taxon>Pezizomycotina</taxon>
        <taxon>Sordariomycetes</taxon>
        <taxon>Hypocreomycetidae</taxon>
        <taxon>Hypocreales</taxon>
        <taxon>Ophiocordycipitaceae</taxon>
        <taxon>Ophiocordyceps</taxon>
    </lineage>
</organism>
<protein>
    <submittedName>
        <fullName evidence="1">Uncharacterized protein</fullName>
    </submittedName>
</protein>
<evidence type="ECO:0000313" key="1">
    <source>
        <dbReference type="EMBL" id="PFH60324.1"/>
    </source>
</evidence>
<reference evidence="1 2" key="1">
    <citation type="journal article" date="2015" name="BMC Genomics">
        <title>Gene expression during zombie ant biting behavior reflects the complexity underlying fungal parasitic behavioral manipulation.</title>
        <authorList>
            <person name="de Bekker C."/>
            <person name="Ohm R.A."/>
            <person name="Loreto R.G."/>
            <person name="Sebastian A."/>
            <person name="Albert I."/>
            <person name="Merrow M."/>
            <person name="Brachmann A."/>
            <person name="Hughes D.P."/>
        </authorList>
    </citation>
    <scope>NUCLEOTIDE SEQUENCE [LARGE SCALE GENOMIC DNA]</scope>
    <source>
        <strain evidence="1 2">SC16a</strain>
    </source>
</reference>
<dbReference type="Proteomes" id="UP000037136">
    <property type="component" value="Unassembled WGS sequence"/>
</dbReference>
<proteinExistence type="predicted"/>
<comment type="caution">
    <text evidence="1">The sequence shown here is derived from an EMBL/GenBank/DDBJ whole genome shotgun (WGS) entry which is preliminary data.</text>
</comment>
<sequence>MSKAREEYVDLLRSLVPSFVLVAITSCWALETDLRRRTFWIQIIPLWQVLQSSLENEVMPDGLTEVQVGIFVKALDLLEGLVDASSVDCVNFKSSAETDAIKPCCSSILATNDLPLSRIIVNAEMSSRPSYPGVRCGARGYNHHFQNTCGCHLCQVGPACLLGVIGGGYRKSAKISAVPSAVSGFPQGFTEWHEMCLSGQARFDPVSAVGSRGANESSRYRGLHCQLR</sequence>
<gene>
    <name evidence="1" type="ORF">XA68_11135</name>
</gene>
<dbReference type="PROSITE" id="PS51257">
    <property type="entry name" value="PROKAR_LIPOPROTEIN"/>
    <property type="match status" value="1"/>
</dbReference>